<keyword evidence="4" id="KW-0799">Topoisomerase</keyword>
<dbReference type="STRING" id="1660074.CVIC8964_0676"/>
<dbReference type="Gene3D" id="1.10.290.10">
    <property type="entry name" value="Topoisomerase I, domain 4"/>
    <property type="match status" value="1"/>
</dbReference>
<dbReference type="PROSITE" id="PS50880">
    <property type="entry name" value="TOPRIM"/>
    <property type="match status" value="1"/>
</dbReference>
<dbReference type="InterPro" id="IPR013824">
    <property type="entry name" value="Topo_IA_cen_sub1"/>
</dbReference>
<dbReference type="PANTHER" id="PTHR42785:SF1">
    <property type="entry name" value="DNA TOPOISOMERASE"/>
    <property type="match status" value="1"/>
</dbReference>
<dbReference type="InterPro" id="IPR013825">
    <property type="entry name" value="Topo_IA_cen_sub2"/>
</dbReference>
<protein>
    <recommendedName>
        <fullName evidence="3">DNA topoisomerase</fullName>
        <ecNumber evidence="3">5.6.2.1</ecNumber>
    </recommendedName>
    <alternativeName>
        <fullName evidence="10">Omega-protein</fullName>
    </alternativeName>
    <alternativeName>
        <fullName evidence="9">Relaxing enzyme</fullName>
    </alternativeName>
    <alternativeName>
        <fullName evidence="7">Swivelase</fullName>
    </alternativeName>
    <alternativeName>
        <fullName evidence="8">Untwisting enzyme</fullName>
    </alternativeName>
</protein>
<dbReference type="RefSeq" id="WP_086333592.1">
    <property type="nucleotide sequence ID" value="NZ_CP018791.1"/>
</dbReference>
<evidence type="ECO:0000256" key="1">
    <source>
        <dbReference type="ARBA" id="ARBA00000213"/>
    </source>
</evidence>
<dbReference type="InterPro" id="IPR013826">
    <property type="entry name" value="Topo_IA_cen_sub3"/>
</dbReference>
<dbReference type="CDD" id="cd00186">
    <property type="entry name" value="TOP1Ac"/>
    <property type="match status" value="1"/>
</dbReference>
<reference evidence="13 14" key="1">
    <citation type="journal article" date="2017" name="Genome Biol. Evol.">
        <title>Comparative Genomic Analysis Identifies a Campylobacter Clade Deficient in Selenium Metabolism.</title>
        <authorList>
            <person name="Miller W.G."/>
            <person name="Yee E."/>
            <person name="Lopes B.S."/>
            <person name="Chapman M.H."/>
            <person name="Huynh S."/>
            <person name="Bono J.L."/>
            <person name="Parker C.T."/>
            <person name="Strachan N.J.C."/>
            <person name="Forbes K.J."/>
        </authorList>
    </citation>
    <scope>NUCLEOTIDE SEQUENCE [LARGE SCALE GENOMIC DNA]</scope>
    <source>
        <strain evidence="13 14">RM8964</strain>
    </source>
</reference>
<evidence type="ECO:0000256" key="4">
    <source>
        <dbReference type="ARBA" id="ARBA00023029"/>
    </source>
</evidence>
<dbReference type="CDD" id="cd01028">
    <property type="entry name" value="TOPRIM_TopoIA"/>
    <property type="match status" value="1"/>
</dbReference>
<evidence type="ECO:0000256" key="6">
    <source>
        <dbReference type="ARBA" id="ARBA00023235"/>
    </source>
</evidence>
<feature type="domain" description="Topo IA-type catalytic" evidence="12">
    <location>
        <begin position="127"/>
        <end position="560"/>
    </location>
</feature>
<dbReference type="EMBL" id="CP018791">
    <property type="protein sequence ID" value="ARR02091.1"/>
    <property type="molecule type" value="Genomic_DNA"/>
</dbReference>
<keyword evidence="5" id="KW-0238">DNA-binding</keyword>
<evidence type="ECO:0000256" key="2">
    <source>
        <dbReference type="ARBA" id="ARBA00009446"/>
    </source>
</evidence>
<evidence type="ECO:0000259" key="12">
    <source>
        <dbReference type="PROSITE" id="PS52039"/>
    </source>
</evidence>
<dbReference type="PANTHER" id="PTHR42785">
    <property type="entry name" value="DNA TOPOISOMERASE, TYPE IA, CORE"/>
    <property type="match status" value="1"/>
</dbReference>
<dbReference type="GO" id="GO:0003677">
    <property type="term" value="F:DNA binding"/>
    <property type="evidence" value="ECO:0007669"/>
    <property type="project" value="UniProtKB-KW"/>
</dbReference>
<evidence type="ECO:0000256" key="8">
    <source>
        <dbReference type="ARBA" id="ARBA00031985"/>
    </source>
</evidence>
<dbReference type="SUPFAM" id="SSF56712">
    <property type="entry name" value="Prokaryotic type I DNA topoisomerase"/>
    <property type="match status" value="1"/>
</dbReference>
<dbReference type="InterPro" id="IPR023405">
    <property type="entry name" value="Topo_IA_core_domain"/>
</dbReference>
<dbReference type="InterPro" id="IPR000380">
    <property type="entry name" value="Topo_IA"/>
</dbReference>
<dbReference type="Gene3D" id="3.40.50.140">
    <property type="match status" value="1"/>
</dbReference>
<dbReference type="InterPro" id="IPR013497">
    <property type="entry name" value="Topo_IA_cen"/>
</dbReference>
<evidence type="ECO:0000256" key="9">
    <source>
        <dbReference type="ARBA" id="ARBA00032235"/>
    </source>
</evidence>
<dbReference type="EC" id="5.6.2.1" evidence="3"/>
<comment type="catalytic activity">
    <reaction evidence="1">
        <text>ATP-independent breakage of single-stranded DNA, followed by passage and rejoining.</text>
        <dbReference type="EC" id="5.6.2.1"/>
    </reaction>
</comment>
<evidence type="ECO:0000256" key="7">
    <source>
        <dbReference type="ARBA" id="ARBA00030003"/>
    </source>
</evidence>
<organism evidence="13 14">
    <name type="scientific">Campylobacter vicugnae</name>
    <dbReference type="NCBI Taxonomy" id="1660076"/>
    <lineage>
        <taxon>Bacteria</taxon>
        <taxon>Pseudomonadati</taxon>
        <taxon>Campylobacterota</taxon>
        <taxon>Epsilonproteobacteria</taxon>
        <taxon>Campylobacterales</taxon>
        <taxon>Campylobacteraceae</taxon>
        <taxon>Campylobacter</taxon>
    </lineage>
</organism>
<dbReference type="GO" id="GO:0006265">
    <property type="term" value="P:DNA topological change"/>
    <property type="evidence" value="ECO:0007669"/>
    <property type="project" value="InterPro"/>
</dbReference>
<dbReference type="AlphaFoldDB" id="A0A1X9T0T8"/>
<dbReference type="InterPro" id="IPR003602">
    <property type="entry name" value="Topo_IA_DNA-bd_dom"/>
</dbReference>
<feature type="domain" description="Toprim" evidence="11">
    <location>
        <begin position="3"/>
        <end position="108"/>
    </location>
</feature>
<dbReference type="InterPro" id="IPR003601">
    <property type="entry name" value="Topo_IA_2"/>
</dbReference>
<evidence type="ECO:0000256" key="3">
    <source>
        <dbReference type="ARBA" id="ARBA00012891"/>
    </source>
</evidence>
<accession>A0A1X9T0T8</accession>
<comment type="similarity">
    <text evidence="2">Belongs to the type IA topoisomerase family.</text>
</comment>
<dbReference type="Pfam" id="PF01131">
    <property type="entry name" value="Topoisom_bac"/>
    <property type="match status" value="1"/>
</dbReference>
<dbReference type="Gene3D" id="1.10.460.10">
    <property type="entry name" value="Topoisomerase I, domain 2"/>
    <property type="match status" value="1"/>
</dbReference>
<keyword evidence="6" id="KW-0413">Isomerase</keyword>
<sequence length="656" mass="75821">MNNTVIIIESPNKVEKIAKYSGAKVYATVGHFKALANNFLNDYENYEPIYEYIENKKFSINKIIDDCKNKDIIIATDPDREGFAIGYMFYDLVKNLAKSVKRAEFHEITEAGIQKGLQNAIPFKSANLNEFEAFKARSVGDKLVGFILSPKYINKLGDKNISVGRVQTPALNIIVKREKEIEEFNNNNTNKKLSYKIKVKLSKDNQEFYAINDNIYENKEEIEAKINSLREIKQALVYKVDEKDTQIKPKEPFRTSQYQEEANKKFGFSSEVAMNLAQKLFEKGLITYHRTDSNSLSKEFIDEIQTKFGTQEWYEKREYQAGKQSQAQAHEAIRISHIHNYTDIDDKIAKEEKLSDDEIKAYKLIYTNSLLSQAKNAINKIYNYDIDIDALSFKAKATKEIYKGFKGVFDSFTDEEETNEEDKDEKTTLILNKDEKLNIIDYEISEVKKQAPKRYKESNFISILEKNGIGRPSTFATFLPRLLKRDFIKIETKGKNQEIVATPKGIRAIESMMDNQDEWITTSEFTAHMENILDEISKGKLGYLDFIKPLHEKMEFKHISTMDNQTKIPPSQKSLEYAQNLAQSTGLELPKEAYEDYKICTAFIDKAKKLKPPTQKQIELAQKIAQSNNIELPKNYQTSMEICSKFIDKHIKKNNK</sequence>
<dbReference type="SMART" id="SM00436">
    <property type="entry name" value="TOP1Bc"/>
    <property type="match status" value="1"/>
</dbReference>
<dbReference type="PROSITE" id="PS52039">
    <property type="entry name" value="TOPO_IA_2"/>
    <property type="match status" value="1"/>
</dbReference>
<evidence type="ECO:0000313" key="13">
    <source>
        <dbReference type="EMBL" id="ARR02091.1"/>
    </source>
</evidence>
<name>A0A1X9T0T8_9BACT</name>
<dbReference type="InterPro" id="IPR006171">
    <property type="entry name" value="TOPRIM_dom"/>
</dbReference>
<dbReference type="Proteomes" id="UP000194265">
    <property type="component" value="Chromosome"/>
</dbReference>
<gene>
    <name evidence="13" type="ORF">CVIC8964_0676</name>
</gene>
<dbReference type="Pfam" id="PF01751">
    <property type="entry name" value="Toprim"/>
    <property type="match status" value="1"/>
</dbReference>
<evidence type="ECO:0000313" key="14">
    <source>
        <dbReference type="Proteomes" id="UP000194265"/>
    </source>
</evidence>
<dbReference type="Gene3D" id="2.70.20.10">
    <property type="entry name" value="Topoisomerase I, domain 3"/>
    <property type="match status" value="1"/>
</dbReference>
<dbReference type="GO" id="GO:0003917">
    <property type="term" value="F:DNA topoisomerase type I (single strand cut, ATP-independent) activity"/>
    <property type="evidence" value="ECO:0007669"/>
    <property type="project" value="UniProtKB-EC"/>
</dbReference>
<dbReference type="OrthoDB" id="9804262at2"/>
<dbReference type="SMART" id="SM00437">
    <property type="entry name" value="TOP1Ac"/>
    <property type="match status" value="1"/>
</dbReference>
<proteinExistence type="inferred from homology"/>
<dbReference type="SMART" id="SM00493">
    <property type="entry name" value="TOPRIM"/>
    <property type="match status" value="1"/>
</dbReference>
<evidence type="ECO:0000259" key="11">
    <source>
        <dbReference type="PROSITE" id="PS50880"/>
    </source>
</evidence>
<evidence type="ECO:0000256" key="5">
    <source>
        <dbReference type="ARBA" id="ARBA00023125"/>
    </source>
</evidence>
<evidence type="ECO:0000256" key="10">
    <source>
        <dbReference type="ARBA" id="ARBA00032877"/>
    </source>
</evidence>
<dbReference type="PRINTS" id="PR00417">
    <property type="entry name" value="PRTPISMRASEI"/>
</dbReference>